<dbReference type="Proteomes" id="UP000202419">
    <property type="component" value="Segment"/>
</dbReference>
<proteinExistence type="predicted"/>
<evidence type="ECO:0000313" key="1">
    <source>
        <dbReference type="EMBL" id="ABT15134.1"/>
    </source>
</evidence>
<evidence type="ECO:0000313" key="2">
    <source>
        <dbReference type="Proteomes" id="UP000202419"/>
    </source>
</evidence>
<reference evidence="1 2" key="1">
    <citation type="journal article" date="2007" name="Virology">
        <title>Sequence and annotation of the 369-kb NY-2A and the 345-kb AR158 viruses that infect Chlorella NC64A.</title>
        <authorList>
            <person name="Fitzgerald L.A."/>
            <person name="Graves M.V."/>
            <person name="Li X."/>
            <person name="Feldblyum T."/>
            <person name="Nierman W.C."/>
            <person name="Van Etten J.L."/>
        </authorList>
    </citation>
    <scope>NUCLEOTIDE SEQUENCE [LARGE SCALE GENOMIC DNA]</scope>
    <source>
        <strain evidence="1 2">NY-2A</strain>
    </source>
</reference>
<keyword evidence="2" id="KW-1185">Reference proteome</keyword>
<dbReference type="RefSeq" id="YP_001497931.1">
    <property type="nucleotide sequence ID" value="NC_009898.1"/>
</dbReference>
<organismHost>
    <name type="scientific">Chlorella</name>
    <dbReference type="NCBI Taxonomy" id="3071"/>
</organismHost>
<dbReference type="KEGG" id="vg:5658811"/>
<dbReference type="EMBL" id="DQ491002">
    <property type="protein sequence ID" value="ABT15134.1"/>
    <property type="molecule type" value="Genomic_DNA"/>
</dbReference>
<organism evidence="1 2">
    <name type="scientific">Paramecium bursaria Chlorella virus NY2A</name>
    <name type="common">PBCV-NY2A</name>
    <dbReference type="NCBI Taxonomy" id="46021"/>
    <lineage>
        <taxon>Viruses</taxon>
        <taxon>Varidnaviria</taxon>
        <taxon>Bamfordvirae</taxon>
        <taxon>Nucleocytoviricota</taxon>
        <taxon>Megaviricetes</taxon>
        <taxon>Algavirales</taxon>
        <taxon>Phycodnaviridae</taxon>
        <taxon>Chlorovirus</taxon>
        <taxon>Chlorovirus americanus</taxon>
    </lineage>
</organism>
<dbReference type="GeneID" id="5658811"/>
<accession>A7IXR0</accession>
<name>A7IXR0_PBCVN</name>
<gene>
    <name evidence="1" type="primary">b735L</name>
    <name evidence="1" type="ORF">NY2A_b735L</name>
</gene>
<sequence length="109" mass="12999">MLALLIIETRSDREHDSIIIDFDRTHSFLFHLSALVRRSFRVSEVILRFNIRVLEAWRHRDDSRFRVLELLHLQQDTFFQSGTTELVLSIRPANHHTFKSLSQHITFVT</sequence>
<protein>
    <submittedName>
        <fullName evidence="1">Uncharacterized protein b735L</fullName>
    </submittedName>
</protein>